<reference evidence="1 2" key="1">
    <citation type="journal article" date="2013" name="Genome Announc.">
        <title>Draft Genome Sequence of Arthrobacter crystallopoietes Strain BAB-32, Revealing Genes for Bioremediation.</title>
        <authorList>
            <person name="Joshi M.N."/>
            <person name="Pandit A.S."/>
            <person name="Sharma A."/>
            <person name="Pandya R.V."/>
            <person name="Desai S.M."/>
            <person name="Saxena A.K."/>
            <person name="Bagatharia S.B."/>
        </authorList>
    </citation>
    <scope>NUCLEOTIDE SEQUENCE [LARGE SCALE GENOMIC DNA]</scope>
    <source>
        <strain evidence="1 2">BAB-32</strain>
    </source>
</reference>
<organism evidence="1 2">
    <name type="scientific">Arthrobacter crystallopoietes BAB-32</name>
    <dbReference type="NCBI Taxonomy" id="1246476"/>
    <lineage>
        <taxon>Bacteria</taxon>
        <taxon>Bacillati</taxon>
        <taxon>Actinomycetota</taxon>
        <taxon>Actinomycetes</taxon>
        <taxon>Micrococcales</taxon>
        <taxon>Micrococcaceae</taxon>
        <taxon>Crystallibacter</taxon>
    </lineage>
</organism>
<dbReference type="Proteomes" id="UP000010729">
    <property type="component" value="Unassembled WGS sequence"/>
</dbReference>
<gene>
    <name evidence="1" type="ORF">D477_019221</name>
</gene>
<dbReference type="EMBL" id="ANPE02000249">
    <property type="protein sequence ID" value="EMY32605.1"/>
    <property type="molecule type" value="Genomic_DNA"/>
</dbReference>
<proteinExistence type="predicted"/>
<dbReference type="AlphaFoldDB" id="N1UU56"/>
<accession>N1UU56</accession>
<evidence type="ECO:0000313" key="2">
    <source>
        <dbReference type="Proteomes" id="UP000010729"/>
    </source>
</evidence>
<comment type="caution">
    <text evidence="1">The sequence shown here is derived from an EMBL/GenBank/DDBJ whole genome shotgun (WGS) entry which is preliminary data.</text>
</comment>
<dbReference type="RefSeq" id="WP_005273482.1">
    <property type="nucleotide sequence ID" value="NZ_ANPE02000249.1"/>
</dbReference>
<evidence type="ECO:0000313" key="1">
    <source>
        <dbReference type="EMBL" id="EMY32605.1"/>
    </source>
</evidence>
<name>N1UU56_9MICC</name>
<sequence length="61" mass="6870">MDALIRLYLESVGKRRPLLPLPLPGQAARAFRAGANLTPEHAVGLRTWEEFLSERADRVRS</sequence>
<protein>
    <submittedName>
        <fullName evidence="1">NmrA family protein</fullName>
    </submittedName>
</protein>
<keyword evidence="2" id="KW-1185">Reference proteome</keyword>